<feature type="compositionally biased region" description="Polar residues" evidence="1">
    <location>
        <begin position="1"/>
        <end position="12"/>
    </location>
</feature>
<name>A0ABN3NR67_9ACTN</name>
<evidence type="ECO:0000313" key="3">
    <source>
        <dbReference type="Proteomes" id="UP001501095"/>
    </source>
</evidence>
<proteinExistence type="predicted"/>
<comment type="caution">
    <text evidence="2">The sequence shown here is derived from an EMBL/GenBank/DDBJ whole genome shotgun (WGS) entry which is preliminary data.</text>
</comment>
<gene>
    <name evidence="2" type="ORF">GCM10010423_29520</name>
</gene>
<accession>A0ABN3NR67</accession>
<feature type="region of interest" description="Disordered" evidence="1">
    <location>
        <begin position="114"/>
        <end position="147"/>
    </location>
</feature>
<evidence type="ECO:0000256" key="1">
    <source>
        <dbReference type="SAM" id="MobiDB-lite"/>
    </source>
</evidence>
<reference evidence="2 3" key="1">
    <citation type="journal article" date="2019" name="Int. J. Syst. Evol. Microbiol.">
        <title>The Global Catalogue of Microorganisms (GCM) 10K type strain sequencing project: providing services to taxonomists for standard genome sequencing and annotation.</title>
        <authorList>
            <consortium name="The Broad Institute Genomics Platform"/>
            <consortium name="The Broad Institute Genome Sequencing Center for Infectious Disease"/>
            <person name="Wu L."/>
            <person name="Ma J."/>
        </authorList>
    </citation>
    <scope>NUCLEOTIDE SEQUENCE [LARGE SCALE GENOMIC DNA]</scope>
    <source>
        <strain evidence="2 3">JCM 6924</strain>
    </source>
</reference>
<protein>
    <submittedName>
        <fullName evidence="2">Uncharacterized protein</fullName>
    </submittedName>
</protein>
<dbReference type="Proteomes" id="UP001501095">
    <property type="component" value="Unassembled WGS sequence"/>
</dbReference>
<dbReference type="EMBL" id="BAAATM010000009">
    <property type="protein sequence ID" value="GAA2532027.1"/>
    <property type="molecule type" value="Genomic_DNA"/>
</dbReference>
<organism evidence="2 3">
    <name type="scientific">Streptomyces levis</name>
    <dbReference type="NCBI Taxonomy" id="285566"/>
    <lineage>
        <taxon>Bacteria</taxon>
        <taxon>Bacillati</taxon>
        <taxon>Actinomycetota</taxon>
        <taxon>Actinomycetes</taxon>
        <taxon>Kitasatosporales</taxon>
        <taxon>Streptomycetaceae</taxon>
        <taxon>Streptomyces</taxon>
    </lineage>
</organism>
<keyword evidence="3" id="KW-1185">Reference proteome</keyword>
<sequence length="147" mass="15853">MNRSTDGISSNVGHEGVDLERPTGKARKQPFFIHPEEDQVMALLHAPGAAAQVLGGGGVLGDQDDVALGLPAVPLYFEVGAGREGRAHMRKRRLPARPARPAVFQKWRILTLHARPFHPPPRTRSASSPQGRPAPPLQHPPRHAGCA</sequence>
<feature type="region of interest" description="Disordered" evidence="1">
    <location>
        <begin position="1"/>
        <end position="22"/>
    </location>
</feature>
<evidence type="ECO:0000313" key="2">
    <source>
        <dbReference type="EMBL" id="GAA2532027.1"/>
    </source>
</evidence>